<proteinExistence type="inferred from homology"/>
<dbReference type="Pfam" id="PF03206">
    <property type="entry name" value="NifW"/>
    <property type="match status" value="1"/>
</dbReference>
<dbReference type="NCBIfam" id="NF002009">
    <property type="entry name" value="PRK00810.1"/>
    <property type="match status" value="1"/>
</dbReference>
<evidence type="ECO:0000256" key="1">
    <source>
        <dbReference type="ARBA" id="ARBA00002247"/>
    </source>
</evidence>
<evidence type="ECO:0000256" key="2">
    <source>
        <dbReference type="ARBA" id="ARBA00008351"/>
    </source>
</evidence>
<name>A0A975SPI3_9RHOO</name>
<evidence type="ECO:0000256" key="5">
    <source>
        <dbReference type="ARBA" id="ARBA00023231"/>
    </source>
</evidence>
<comment type="similarity">
    <text evidence="2 6">Belongs to the NifW family.</text>
</comment>
<keyword evidence="8" id="KW-1185">Reference proteome</keyword>
<dbReference type="Proteomes" id="UP000683428">
    <property type="component" value="Chromosome"/>
</dbReference>
<evidence type="ECO:0000313" key="7">
    <source>
        <dbReference type="EMBL" id="QWT50127.1"/>
    </source>
</evidence>
<evidence type="ECO:0000256" key="6">
    <source>
        <dbReference type="HAMAP-Rule" id="MF_00529"/>
    </source>
</evidence>
<sequence length="110" mass="12495">MEALMDELQKLSSAEEFLNYFGLEYDPKVVSVSRLHILKRFNQYLAREGGLTGLNDGLARAKCQELLLRAYTDFVHSSGIEQKVFKVFHQGVQQVSLDSLRHSLGEARHA</sequence>
<evidence type="ECO:0000313" key="8">
    <source>
        <dbReference type="Proteomes" id="UP000683428"/>
    </source>
</evidence>
<comment type="subunit">
    <text evidence="3 6">Homotrimer; associates with NifD.</text>
</comment>
<comment type="function">
    <text evidence="1 6">May protect the nitrogenase Fe-Mo protein from oxidative damage.</text>
</comment>
<organism evidence="7 8">
    <name type="scientific">Azospira inquinata</name>
    <dbReference type="NCBI Taxonomy" id="2785627"/>
    <lineage>
        <taxon>Bacteria</taxon>
        <taxon>Pseudomonadati</taxon>
        <taxon>Pseudomonadota</taxon>
        <taxon>Betaproteobacteria</taxon>
        <taxon>Rhodocyclales</taxon>
        <taxon>Rhodocyclaceae</taxon>
        <taxon>Azospira</taxon>
    </lineage>
</organism>
<dbReference type="PIRSF" id="PIRSF005790">
    <property type="entry name" value="NifW"/>
    <property type="match status" value="1"/>
</dbReference>
<evidence type="ECO:0000256" key="4">
    <source>
        <dbReference type="ARBA" id="ARBA00016274"/>
    </source>
</evidence>
<dbReference type="HAMAP" id="MF_00529">
    <property type="entry name" value="NifW"/>
    <property type="match status" value="1"/>
</dbReference>
<dbReference type="RefSeq" id="WP_216131084.1">
    <property type="nucleotide sequence ID" value="NZ_CP064782.1"/>
</dbReference>
<dbReference type="InterPro" id="IPR004893">
    <property type="entry name" value="NifW"/>
</dbReference>
<reference evidence="7" key="1">
    <citation type="submission" date="2020-11" db="EMBL/GenBank/DDBJ databases">
        <title>Azospira inquinata sp. nov.</title>
        <authorList>
            <person name="Moe W.M."/>
            <person name="Mikes M.C."/>
        </authorList>
    </citation>
    <scope>NUCLEOTIDE SEQUENCE</scope>
    <source>
        <strain evidence="7">Azo-3</strain>
    </source>
</reference>
<dbReference type="GO" id="GO:0009399">
    <property type="term" value="P:nitrogen fixation"/>
    <property type="evidence" value="ECO:0007669"/>
    <property type="project" value="UniProtKB-UniRule"/>
</dbReference>
<evidence type="ECO:0000256" key="3">
    <source>
        <dbReference type="ARBA" id="ARBA00011284"/>
    </source>
</evidence>
<dbReference type="EMBL" id="CP064782">
    <property type="protein sequence ID" value="QWT50127.1"/>
    <property type="molecule type" value="Genomic_DNA"/>
</dbReference>
<protein>
    <recommendedName>
        <fullName evidence="4 6">Nitrogenase-stabilizing/protective protein NifW</fullName>
    </recommendedName>
</protein>
<keyword evidence="5 6" id="KW-0535">Nitrogen fixation</keyword>
<dbReference type="AlphaFoldDB" id="A0A975SPI3"/>
<gene>
    <name evidence="6 7" type="primary">nifW</name>
    <name evidence="7" type="ORF">Azoinq_05905</name>
</gene>
<accession>A0A975SPI3</accession>
<dbReference type="KEGG" id="aiq:Azoinq_05905"/>